<evidence type="ECO:0000256" key="2">
    <source>
        <dbReference type="ARBA" id="ARBA00023125"/>
    </source>
</evidence>
<name>U7D9B9_9BACT</name>
<evidence type="ECO:0000256" key="1">
    <source>
        <dbReference type="ARBA" id="ARBA00023015"/>
    </source>
</evidence>
<dbReference type="STRING" id="1313304.CALK_2137"/>
<keyword evidence="3" id="KW-0804">Transcription</keyword>
<reference evidence="5 6" key="1">
    <citation type="journal article" date="2013" name="Environ. Microbiol.">
        <title>Genome analysis of Chitinivibrio alkaliphilus gen. nov., sp. nov., a novel extremely haloalkaliphilic anaerobic chitinolytic bacterium from the candidate phylum Termite Group 3.</title>
        <authorList>
            <person name="Sorokin D.Y."/>
            <person name="Gumerov V.M."/>
            <person name="Rakitin A.L."/>
            <person name="Beletsky A.V."/>
            <person name="Damste J.S."/>
            <person name="Muyzer G."/>
            <person name="Mardanov A.V."/>
            <person name="Ravin N.V."/>
        </authorList>
    </citation>
    <scope>NUCLEOTIDE SEQUENCE [LARGE SCALE GENOMIC DNA]</scope>
    <source>
        <strain evidence="5 6">ACht1</strain>
    </source>
</reference>
<evidence type="ECO:0000313" key="5">
    <source>
        <dbReference type="EMBL" id="ERP31000.1"/>
    </source>
</evidence>
<evidence type="ECO:0000313" key="6">
    <source>
        <dbReference type="Proteomes" id="UP000017148"/>
    </source>
</evidence>
<dbReference type="PRINTS" id="PR00778">
    <property type="entry name" value="HTHARSR"/>
</dbReference>
<feature type="domain" description="HTH arsR-type" evidence="4">
    <location>
        <begin position="1"/>
        <end position="93"/>
    </location>
</feature>
<dbReference type="Gene3D" id="1.10.10.10">
    <property type="entry name" value="Winged helix-like DNA-binding domain superfamily/Winged helix DNA-binding domain"/>
    <property type="match status" value="1"/>
</dbReference>
<dbReference type="GO" id="GO:0003700">
    <property type="term" value="F:DNA-binding transcription factor activity"/>
    <property type="evidence" value="ECO:0007669"/>
    <property type="project" value="InterPro"/>
</dbReference>
<proteinExistence type="predicted"/>
<dbReference type="InterPro" id="IPR036390">
    <property type="entry name" value="WH_DNA-bd_sf"/>
</dbReference>
<dbReference type="CDD" id="cd00090">
    <property type="entry name" value="HTH_ARSR"/>
    <property type="match status" value="1"/>
</dbReference>
<dbReference type="Pfam" id="PF01022">
    <property type="entry name" value="HTH_5"/>
    <property type="match status" value="1"/>
</dbReference>
<dbReference type="InterPro" id="IPR011991">
    <property type="entry name" value="ArsR-like_HTH"/>
</dbReference>
<keyword evidence="1" id="KW-0805">Transcription regulation</keyword>
<protein>
    <submittedName>
        <fullName evidence="5">ArsR family transcriptional regulator</fullName>
    </submittedName>
</protein>
<dbReference type="OrthoDB" id="9798835at2"/>
<comment type="caution">
    <text evidence="5">The sequence shown here is derived from an EMBL/GenBank/DDBJ whole genome shotgun (WGS) entry which is preliminary data.</text>
</comment>
<dbReference type="PROSITE" id="PS50987">
    <property type="entry name" value="HTH_ARSR_2"/>
    <property type="match status" value="1"/>
</dbReference>
<gene>
    <name evidence="5" type="ORF">CALK_2137</name>
</gene>
<dbReference type="InterPro" id="IPR051081">
    <property type="entry name" value="HTH_MetalResp_TranReg"/>
</dbReference>
<sequence length="98" mass="11343">MDSLKRKSEILKALAHPSRLWIIESLYEKDRCVCEFVDALKVDYSTVSKHLSILKNAGFISSKQSGKERWYSLRTPCIKNFMDCIETMIPQTESEQTP</sequence>
<keyword evidence="6" id="KW-1185">Reference proteome</keyword>
<evidence type="ECO:0000259" key="4">
    <source>
        <dbReference type="PROSITE" id="PS50987"/>
    </source>
</evidence>
<dbReference type="InterPro" id="IPR036388">
    <property type="entry name" value="WH-like_DNA-bd_sf"/>
</dbReference>
<dbReference type="eggNOG" id="COG0640">
    <property type="taxonomic scope" value="Bacteria"/>
</dbReference>
<dbReference type="InterPro" id="IPR001845">
    <property type="entry name" value="HTH_ArsR_DNA-bd_dom"/>
</dbReference>
<keyword evidence="2" id="KW-0238">DNA-binding</keyword>
<dbReference type="SUPFAM" id="SSF46785">
    <property type="entry name" value="Winged helix' DNA-binding domain"/>
    <property type="match status" value="1"/>
</dbReference>
<dbReference type="Proteomes" id="UP000017148">
    <property type="component" value="Unassembled WGS sequence"/>
</dbReference>
<dbReference type="PANTHER" id="PTHR33154">
    <property type="entry name" value="TRANSCRIPTIONAL REGULATOR, ARSR FAMILY"/>
    <property type="match status" value="1"/>
</dbReference>
<organism evidence="5 6">
    <name type="scientific">Chitinivibrio alkaliphilus ACht1</name>
    <dbReference type="NCBI Taxonomy" id="1313304"/>
    <lineage>
        <taxon>Bacteria</taxon>
        <taxon>Pseudomonadati</taxon>
        <taxon>Fibrobacterota</taxon>
        <taxon>Chitinivibrionia</taxon>
        <taxon>Chitinivibrionales</taxon>
        <taxon>Chitinivibrionaceae</taxon>
        <taxon>Chitinivibrio</taxon>
    </lineage>
</organism>
<accession>U7D9B9</accession>
<dbReference type="PANTHER" id="PTHR33154:SF18">
    <property type="entry name" value="ARSENICAL RESISTANCE OPERON REPRESSOR"/>
    <property type="match status" value="1"/>
</dbReference>
<dbReference type="GO" id="GO:0003677">
    <property type="term" value="F:DNA binding"/>
    <property type="evidence" value="ECO:0007669"/>
    <property type="project" value="UniProtKB-KW"/>
</dbReference>
<evidence type="ECO:0000256" key="3">
    <source>
        <dbReference type="ARBA" id="ARBA00023163"/>
    </source>
</evidence>
<dbReference type="RefSeq" id="WP_034637788.1">
    <property type="nucleotide sequence ID" value="NZ_ASJR01000023.1"/>
</dbReference>
<dbReference type="NCBIfam" id="NF033788">
    <property type="entry name" value="HTH_metalloreg"/>
    <property type="match status" value="1"/>
</dbReference>
<dbReference type="SMART" id="SM00418">
    <property type="entry name" value="HTH_ARSR"/>
    <property type="match status" value="1"/>
</dbReference>
<dbReference type="EMBL" id="ASJR01000023">
    <property type="protein sequence ID" value="ERP31000.1"/>
    <property type="molecule type" value="Genomic_DNA"/>
</dbReference>
<dbReference type="AlphaFoldDB" id="U7D9B9"/>